<evidence type="ECO:0000313" key="2">
    <source>
        <dbReference type="EMBL" id="KNY25791.1"/>
    </source>
</evidence>
<dbReference type="EMBL" id="LGTC01000001">
    <property type="protein sequence ID" value="KNY25791.1"/>
    <property type="molecule type" value="Genomic_DNA"/>
</dbReference>
<evidence type="ECO:0000256" key="1">
    <source>
        <dbReference type="SAM" id="Phobius"/>
    </source>
</evidence>
<dbReference type="eggNOG" id="ENOG50337GC">
    <property type="taxonomic scope" value="Bacteria"/>
</dbReference>
<dbReference type="AlphaFoldDB" id="A0A0L6JIW6"/>
<gene>
    <name evidence="2" type="ORF">Bccel_1051</name>
</gene>
<name>A0A0L6JIW6_9FIRM</name>
<accession>A0A0L6JIW6</accession>
<dbReference type="Proteomes" id="UP000036923">
    <property type="component" value="Unassembled WGS sequence"/>
</dbReference>
<sequence length="162" mass="17310">MKVLFLKKQTEIDKFVFETHAKEIAEKGFTVTSTAPVGNYVEIGITPYNEANAEYLYNAFGKDMVKVIEGQQAMTMDTATTSVNTGDEISQTTASGTTGEEIFQTTASGNTGEEIYQTTASGETKETSQMLSPMVIALSCTAGAGILGSAIIVLRRRKAANS</sequence>
<comment type="caution">
    <text evidence="2">The sequence shown here is derived from an EMBL/GenBank/DDBJ whole genome shotgun (WGS) entry which is preliminary data.</text>
</comment>
<evidence type="ECO:0000313" key="3">
    <source>
        <dbReference type="Proteomes" id="UP000036923"/>
    </source>
</evidence>
<feature type="transmembrane region" description="Helical" evidence="1">
    <location>
        <begin position="134"/>
        <end position="154"/>
    </location>
</feature>
<reference evidence="3" key="1">
    <citation type="submission" date="2015-07" db="EMBL/GenBank/DDBJ databases">
        <title>Near-Complete Genome Sequence of the Cellulolytic Bacterium Bacteroides (Pseudobacteroides) cellulosolvens ATCC 35603.</title>
        <authorList>
            <person name="Dassa B."/>
            <person name="Utturkar S.M."/>
            <person name="Klingeman D.M."/>
            <person name="Hurt R.A."/>
            <person name="Keller M."/>
            <person name="Xu J."/>
            <person name="Reddy Y.H.K."/>
            <person name="Borovok I."/>
            <person name="Grinberg I.R."/>
            <person name="Lamed R."/>
            <person name="Zhivin O."/>
            <person name="Bayer E.A."/>
            <person name="Brown S.D."/>
        </authorList>
    </citation>
    <scope>NUCLEOTIDE SEQUENCE [LARGE SCALE GENOMIC DNA]</scope>
    <source>
        <strain evidence="3">DSM 2933</strain>
    </source>
</reference>
<protein>
    <submittedName>
        <fullName evidence="2">Uncharacterized protein</fullName>
    </submittedName>
</protein>
<proteinExistence type="predicted"/>
<keyword evidence="3" id="KW-1185">Reference proteome</keyword>
<keyword evidence="1" id="KW-0472">Membrane</keyword>
<organism evidence="2 3">
    <name type="scientific">Pseudobacteroides cellulosolvens ATCC 35603 = DSM 2933</name>
    <dbReference type="NCBI Taxonomy" id="398512"/>
    <lineage>
        <taxon>Bacteria</taxon>
        <taxon>Bacillati</taxon>
        <taxon>Bacillota</taxon>
        <taxon>Clostridia</taxon>
        <taxon>Eubacteriales</taxon>
        <taxon>Oscillospiraceae</taxon>
        <taxon>Pseudobacteroides</taxon>
    </lineage>
</organism>
<keyword evidence="1" id="KW-1133">Transmembrane helix</keyword>
<keyword evidence="1" id="KW-0812">Transmembrane</keyword>
<dbReference type="STRING" id="398512.Bccel_1051"/>